<organism evidence="1">
    <name type="scientific">marine metagenome</name>
    <dbReference type="NCBI Taxonomy" id="408172"/>
    <lineage>
        <taxon>unclassified sequences</taxon>
        <taxon>metagenomes</taxon>
        <taxon>ecological metagenomes</taxon>
    </lineage>
</organism>
<dbReference type="EMBL" id="UINC01062706">
    <property type="protein sequence ID" value="SVB89577.1"/>
    <property type="molecule type" value="Genomic_DNA"/>
</dbReference>
<sequence>MQVELTCRSHRTPLGDGIALWAYVTLNRHRLSGAW</sequence>
<accession>A0A382HRJ4</accession>
<reference evidence="1" key="1">
    <citation type="submission" date="2018-05" db="EMBL/GenBank/DDBJ databases">
        <authorList>
            <person name="Lanie J.A."/>
            <person name="Ng W.-L."/>
            <person name="Kazmierczak K.M."/>
            <person name="Andrzejewski T.M."/>
            <person name="Davidsen T.M."/>
            <person name="Wayne K.J."/>
            <person name="Tettelin H."/>
            <person name="Glass J.I."/>
            <person name="Rusch D."/>
            <person name="Podicherti R."/>
            <person name="Tsui H.-C.T."/>
            <person name="Winkler M.E."/>
        </authorList>
    </citation>
    <scope>NUCLEOTIDE SEQUENCE</scope>
</reference>
<proteinExistence type="predicted"/>
<gene>
    <name evidence="1" type="ORF">METZ01_LOCUS242431</name>
</gene>
<name>A0A382HRJ4_9ZZZZ</name>
<dbReference type="AlphaFoldDB" id="A0A382HRJ4"/>
<evidence type="ECO:0000313" key="1">
    <source>
        <dbReference type="EMBL" id="SVB89577.1"/>
    </source>
</evidence>
<protein>
    <submittedName>
        <fullName evidence="1">Uncharacterized protein</fullName>
    </submittedName>
</protein>